<dbReference type="RefSeq" id="WP_092899448.1">
    <property type="nucleotide sequence ID" value="NZ_FOKK01000014.1"/>
</dbReference>
<keyword evidence="3" id="KW-1003">Cell membrane</keyword>
<feature type="transmembrane region" description="Helical" evidence="8">
    <location>
        <begin position="12"/>
        <end position="37"/>
    </location>
</feature>
<dbReference type="Pfam" id="PF03253">
    <property type="entry name" value="UT"/>
    <property type="match status" value="1"/>
</dbReference>
<dbReference type="EMBL" id="FOKK01000014">
    <property type="protein sequence ID" value="SFB50455.1"/>
    <property type="molecule type" value="Genomic_DNA"/>
</dbReference>
<evidence type="ECO:0000256" key="5">
    <source>
        <dbReference type="ARBA" id="ARBA00022989"/>
    </source>
</evidence>
<feature type="site" description="Important for channel permeability" evidence="7">
    <location>
        <position position="303"/>
    </location>
</feature>
<dbReference type="PANTHER" id="PTHR10464">
    <property type="entry name" value="UREA TRANSPORTER"/>
    <property type="match status" value="1"/>
</dbReference>
<feature type="transmembrane region" description="Helical" evidence="8">
    <location>
        <begin position="277"/>
        <end position="294"/>
    </location>
</feature>
<dbReference type="Proteomes" id="UP000198790">
    <property type="component" value="Unassembled WGS sequence"/>
</dbReference>
<dbReference type="OrthoDB" id="279428at2"/>
<dbReference type="InterPro" id="IPR029020">
    <property type="entry name" value="Ammonium/urea_transptr"/>
</dbReference>
<protein>
    <submittedName>
        <fullName evidence="9">Urea transporter</fullName>
    </submittedName>
</protein>
<dbReference type="Gene3D" id="1.10.3430.10">
    <property type="entry name" value="Ammonium transporter AmtB like domains"/>
    <property type="match status" value="2"/>
</dbReference>
<organism evidence="9 10">
    <name type="scientific">Algoriphagus aquimarinus</name>
    <dbReference type="NCBI Taxonomy" id="237018"/>
    <lineage>
        <taxon>Bacteria</taxon>
        <taxon>Pseudomonadati</taxon>
        <taxon>Bacteroidota</taxon>
        <taxon>Cytophagia</taxon>
        <taxon>Cytophagales</taxon>
        <taxon>Cyclobacteriaceae</taxon>
        <taxon>Algoriphagus</taxon>
    </lineage>
</organism>
<evidence type="ECO:0000313" key="10">
    <source>
        <dbReference type="Proteomes" id="UP000198790"/>
    </source>
</evidence>
<feature type="transmembrane region" description="Helical" evidence="8">
    <location>
        <begin position="94"/>
        <end position="113"/>
    </location>
</feature>
<feature type="transmembrane region" description="Helical" evidence="8">
    <location>
        <begin position="306"/>
        <end position="323"/>
    </location>
</feature>
<keyword evidence="10" id="KW-1185">Reference proteome</keyword>
<keyword evidence="4 8" id="KW-0812">Transmembrane</keyword>
<keyword evidence="5 8" id="KW-1133">Transmembrane helix</keyword>
<evidence type="ECO:0000256" key="1">
    <source>
        <dbReference type="ARBA" id="ARBA00004651"/>
    </source>
</evidence>
<keyword evidence="6 8" id="KW-0472">Membrane</keyword>
<dbReference type="GO" id="GO:0015204">
    <property type="term" value="F:urea transmembrane transporter activity"/>
    <property type="evidence" value="ECO:0007669"/>
    <property type="project" value="InterPro"/>
</dbReference>
<comment type="similarity">
    <text evidence="2">Belongs to the urea transporter family.</text>
</comment>
<evidence type="ECO:0000256" key="2">
    <source>
        <dbReference type="ARBA" id="ARBA00005914"/>
    </source>
</evidence>
<comment type="subcellular location">
    <subcellularLocation>
        <location evidence="1">Cell membrane</location>
        <topology evidence="1">Multi-pass membrane protein</topology>
    </subcellularLocation>
</comment>
<feature type="transmembrane region" description="Helical" evidence="8">
    <location>
        <begin position="120"/>
        <end position="140"/>
    </location>
</feature>
<dbReference type="STRING" id="237018.SAMN04489723_11469"/>
<name>A0A1I1BJA2_9BACT</name>
<feature type="transmembrane region" description="Helical" evidence="8">
    <location>
        <begin position="205"/>
        <end position="223"/>
    </location>
</feature>
<evidence type="ECO:0000313" key="9">
    <source>
        <dbReference type="EMBL" id="SFB50455.1"/>
    </source>
</evidence>
<evidence type="ECO:0000256" key="6">
    <source>
        <dbReference type="ARBA" id="ARBA00023136"/>
    </source>
</evidence>
<feature type="transmembrane region" description="Helical" evidence="8">
    <location>
        <begin position="43"/>
        <end position="61"/>
    </location>
</feature>
<feature type="transmembrane region" description="Helical" evidence="8">
    <location>
        <begin position="252"/>
        <end position="270"/>
    </location>
</feature>
<proteinExistence type="inferred from homology"/>
<accession>A0A1I1BJA2</accession>
<dbReference type="PANTHER" id="PTHR10464:SF4">
    <property type="entry name" value="UREA TRANSPORTER"/>
    <property type="match status" value="1"/>
</dbReference>
<dbReference type="PIRSF" id="PIRSF016502">
    <property type="entry name" value="Urea_transporter"/>
    <property type="match status" value="1"/>
</dbReference>
<sequence length="327" mass="35967">MDSFDFKTFGKVFLRGVAQIMLQENAITGALFVLGVFYSSWQMGIGLTIGTLVGTIVGYTFKGFRKEWEMGLYGFNGALVGTAVVLGYGFGFTALLITIAAAALSTYIMHYAINKGWKVFTFPFIVASWLFVTAIGSFIIEPAVTTPPVKPAKEINLLSKSSDLKEDDGYDEQVNYLDEWEDRLDDIEDLGDDEFLNSLHSYGQIIFQGSLVTGLLFLLGVYLNDPIAGVYGIIGSIIAILVAHILKLDNYSIFQGLLGFNAILCAIVFSGLRRRNGLAVALSCSLSVFIYIVMKDFGIPPYTFPFVLATWIVLVLQNIPISVKRKS</sequence>
<reference evidence="9 10" key="1">
    <citation type="submission" date="2016-10" db="EMBL/GenBank/DDBJ databases">
        <authorList>
            <person name="de Groot N.N."/>
        </authorList>
    </citation>
    <scope>NUCLEOTIDE SEQUENCE [LARGE SCALE GENOMIC DNA]</scope>
    <source>
        <strain evidence="9 10">DSM 23399</strain>
    </source>
</reference>
<dbReference type="InterPro" id="IPR004937">
    <property type="entry name" value="Urea_transporter"/>
</dbReference>
<dbReference type="GO" id="GO:0005886">
    <property type="term" value="C:plasma membrane"/>
    <property type="evidence" value="ECO:0007669"/>
    <property type="project" value="UniProtKB-SubCell"/>
</dbReference>
<evidence type="ECO:0000256" key="3">
    <source>
        <dbReference type="ARBA" id="ARBA00022475"/>
    </source>
</evidence>
<gene>
    <name evidence="9" type="ORF">SAMN04489723_11469</name>
</gene>
<evidence type="ECO:0000256" key="8">
    <source>
        <dbReference type="SAM" id="Phobius"/>
    </source>
</evidence>
<evidence type="ECO:0000256" key="7">
    <source>
        <dbReference type="PIRSR" id="PIRSR016502-1"/>
    </source>
</evidence>
<evidence type="ECO:0000256" key="4">
    <source>
        <dbReference type="ARBA" id="ARBA00022692"/>
    </source>
</evidence>
<feature type="transmembrane region" description="Helical" evidence="8">
    <location>
        <begin position="228"/>
        <end position="246"/>
    </location>
</feature>
<dbReference type="AlphaFoldDB" id="A0A1I1BJA2"/>